<dbReference type="Proteomes" id="UP000219336">
    <property type="component" value="Unassembled WGS sequence"/>
</dbReference>
<feature type="transmembrane region" description="Helical" evidence="1">
    <location>
        <begin position="48"/>
        <end position="65"/>
    </location>
</feature>
<dbReference type="OrthoDB" id="9808192at2"/>
<evidence type="ECO:0000313" key="3">
    <source>
        <dbReference type="EMBL" id="SNX48262.1"/>
    </source>
</evidence>
<keyword evidence="1" id="KW-1133">Transmembrane helix</keyword>
<sequence length="193" mass="19920">MKSKFAKSVFKTTTALSLLTPACAFAHPGHDSMAFTSGLLHPITGIDHLIMLVAFGLLVGCLTVSKAQKIGLLVGALITLMAGLLSGNWFGLVSGVEIAIVASLFVVSAAIWQVFSASQQMVKLAVGLCIGMMFFHGYAHGVEAQGTLGQFSMGMAMGATVLMAVGIQIGHLAASRWMAVGVAALSSAFLMAS</sequence>
<evidence type="ECO:0000256" key="1">
    <source>
        <dbReference type="SAM" id="Phobius"/>
    </source>
</evidence>
<name>A0A240EHV2_9VIBR</name>
<reference evidence="4" key="1">
    <citation type="submission" date="2016-06" db="EMBL/GenBank/DDBJ databases">
        <authorList>
            <person name="Rodrigo-Torres L."/>
            <person name="Arahal R.D."/>
            <person name="Lucena T."/>
        </authorList>
    </citation>
    <scope>NUCLEOTIDE SEQUENCE [LARGE SCALE GENOMIC DNA]</scope>
    <source>
        <strain evidence="4">CECT8203</strain>
    </source>
</reference>
<dbReference type="Pfam" id="PF04955">
    <property type="entry name" value="HupE_UreJ"/>
    <property type="match status" value="1"/>
</dbReference>
<feature type="transmembrane region" description="Helical" evidence="1">
    <location>
        <begin position="98"/>
        <end position="115"/>
    </location>
</feature>
<keyword evidence="1" id="KW-0812">Transmembrane</keyword>
<dbReference type="AlphaFoldDB" id="A0A240EHV2"/>
<keyword evidence="2" id="KW-0732">Signal</keyword>
<keyword evidence="1" id="KW-0472">Membrane</keyword>
<feature type="transmembrane region" description="Helical" evidence="1">
    <location>
        <begin position="122"/>
        <end position="141"/>
    </location>
</feature>
<accession>A0A240EHV2</accession>
<dbReference type="RefSeq" id="WP_096993453.1">
    <property type="nucleotide sequence ID" value="NZ_JBHSII010000011.1"/>
</dbReference>
<protein>
    <submittedName>
        <fullName evidence="3">HupE / UreJ protein</fullName>
    </submittedName>
</protein>
<feature type="transmembrane region" description="Helical" evidence="1">
    <location>
        <begin position="72"/>
        <end position="92"/>
    </location>
</feature>
<dbReference type="EMBL" id="OANU01000023">
    <property type="protein sequence ID" value="SNX48262.1"/>
    <property type="molecule type" value="Genomic_DNA"/>
</dbReference>
<evidence type="ECO:0000256" key="2">
    <source>
        <dbReference type="SAM" id="SignalP"/>
    </source>
</evidence>
<gene>
    <name evidence="3" type="ORF">VTH8203_01880</name>
</gene>
<proteinExistence type="predicted"/>
<evidence type="ECO:0000313" key="4">
    <source>
        <dbReference type="Proteomes" id="UP000219336"/>
    </source>
</evidence>
<feature type="chain" id="PRO_5012444437" evidence="2">
    <location>
        <begin position="27"/>
        <end position="193"/>
    </location>
</feature>
<feature type="signal peptide" evidence="2">
    <location>
        <begin position="1"/>
        <end position="26"/>
    </location>
</feature>
<feature type="transmembrane region" description="Helical" evidence="1">
    <location>
        <begin position="147"/>
        <end position="167"/>
    </location>
</feature>
<dbReference type="InterPro" id="IPR007038">
    <property type="entry name" value="HupE_UreJ"/>
</dbReference>
<keyword evidence="4" id="KW-1185">Reference proteome</keyword>
<organism evidence="3 4">
    <name type="scientific">Vibrio thalassae</name>
    <dbReference type="NCBI Taxonomy" id="1243014"/>
    <lineage>
        <taxon>Bacteria</taxon>
        <taxon>Pseudomonadati</taxon>
        <taxon>Pseudomonadota</taxon>
        <taxon>Gammaproteobacteria</taxon>
        <taxon>Vibrionales</taxon>
        <taxon>Vibrionaceae</taxon>
        <taxon>Vibrio</taxon>
    </lineage>
</organism>